<keyword evidence="5 6" id="KW-0472">Membrane</keyword>
<comment type="subcellular location">
    <subcellularLocation>
        <location evidence="1">Cell membrane</location>
        <topology evidence="1">Multi-pass membrane protein</topology>
    </subcellularLocation>
</comment>
<dbReference type="Pfam" id="PF06271">
    <property type="entry name" value="RDD"/>
    <property type="match status" value="1"/>
</dbReference>
<evidence type="ECO:0000256" key="1">
    <source>
        <dbReference type="ARBA" id="ARBA00004651"/>
    </source>
</evidence>
<accession>A0A5A7N0G7</accession>
<feature type="domain" description="RDD" evidence="7">
    <location>
        <begin position="23"/>
        <end position="145"/>
    </location>
</feature>
<feature type="transmembrane region" description="Helical" evidence="6">
    <location>
        <begin position="59"/>
        <end position="77"/>
    </location>
</feature>
<evidence type="ECO:0000256" key="2">
    <source>
        <dbReference type="ARBA" id="ARBA00022475"/>
    </source>
</evidence>
<dbReference type="GO" id="GO:0005886">
    <property type="term" value="C:plasma membrane"/>
    <property type="evidence" value="ECO:0007669"/>
    <property type="project" value="UniProtKB-SubCell"/>
</dbReference>
<keyword evidence="3 6" id="KW-0812">Transmembrane</keyword>
<evidence type="ECO:0000313" key="8">
    <source>
        <dbReference type="EMBL" id="GER01175.1"/>
    </source>
</evidence>
<name>A0A5A7N0G7_9PROT</name>
<organism evidence="8 9">
    <name type="scientific">Iodidimonas gelatinilytica</name>
    <dbReference type="NCBI Taxonomy" id="1236966"/>
    <lineage>
        <taxon>Bacteria</taxon>
        <taxon>Pseudomonadati</taxon>
        <taxon>Pseudomonadota</taxon>
        <taxon>Alphaproteobacteria</taxon>
        <taxon>Iodidimonadales</taxon>
        <taxon>Iodidimonadaceae</taxon>
        <taxon>Iodidimonas</taxon>
    </lineage>
</organism>
<gene>
    <name evidence="8" type="ORF">JCM17845_17980</name>
</gene>
<keyword evidence="2" id="KW-1003">Cell membrane</keyword>
<evidence type="ECO:0000256" key="3">
    <source>
        <dbReference type="ARBA" id="ARBA00022692"/>
    </source>
</evidence>
<dbReference type="PANTHER" id="PTHR36115">
    <property type="entry name" value="PROLINE-RICH ANTIGEN HOMOLOG-RELATED"/>
    <property type="match status" value="1"/>
</dbReference>
<comment type="caution">
    <text evidence="8">The sequence shown here is derived from an EMBL/GenBank/DDBJ whole genome shotgun (WGS) entry which is preliminary data.</text>
</comment>
<reference evidence="8 9" key="1">
    <citation type="submission" date="2019-09" db="EMBL/GenBank/DDBJ databases">
        <title>NBRP : Genome information of microbial organism related human and environment.</title>
        <authorList>
            <person name="Hattori M."/>
            <person name="Oshima K."/>
            <person name="Inaba H."/>
            <person name="Suda W."/>
            <person name="Sakamoto M."/>
            <person name="Iino T."/>
            <person name="Kitahara M."/>
            <person name="Oshida Y."/>
            <person name="Iida T."/>
            <person name="Kudo T."/>
            <person name="Itoh T."/>
            <person name="Ohkuma M."/>
        </authorList>
    </citation>
    <scope>NUCLEOTIDE SEQUENCE [LARGE SCALE GENOMIC DNA]</scope>
    <source>
        <strain evidence="8 9">Mie-1</strain>
    </source>
</reference>
<dbReference type="InterPro" id="IPR010432">
    <property type="entry name" value="RDD"/>
</dbReference>
<evidence type="ECO:0000256" key="6">
    <source>
        <dbReference type="SAM" id="Phobius"/>
    </source>
</evidence>
<feature type="transmembrane region" description="Helical" evidence="6">
    <location>
        <begin position="24"/>
        <end position="52"/>
    </location>
</feature>
<evidence type="ECO:0000259" key="7">
    <source>
        <dbReference type="Pfam" id="PF06271"/>
    </source>
</evidence>
<protein>
    <recommendedName>
        <fullName evidence="7">RDD domain-containing protein</fullName>
    </recommendedName>
</protein>
<sequence>MEEIHQDRTFQPPAGYIYASGWRILAAVIDFIILFFISFLIGLVFGVVLSILGSEQETIELYSNIVGGVVGWLYFALMESSEKQATLGKAAIGIKVTDMNGQRISFLRATGRHFGKILSTIILLIGYVMILFTKRKQGLHDMIAGCLVLKERK</sequence>
<dbReference type="AlphaFoldDB" id="A0A5A7N0G7"/>
<evidence type="ECO:0000256" key="4">
    <source>
        <dbReference type="ARBA" id="ARBA00022989"/>
    </source>
</evidence>
<dbReference type="InterPro" id="IPR051791">
    <property type="entry name" value="Pra-immunoreactive"/>
</dbReference>
<proteinExistence type="predicted"/>
<dbReference type="EMBL" id="BKCM01000008">
    <property type="protein sequence ID" value="GER01175.1"/>
    <property type="molecule type" value="Genomic_DNA"/>
</dbReference>
<feature type="transmembrane region" description="Helical" evidence="6">
    <location>
        <begin position="113"/>
        <end position="132"/>
    </location>
</feature>
<keyword evidence="9" id="KW-1185">Reference proteome</keyword>
<evidence type="ECO:0000313" key="9">
    <source>
        <dbReference type="Proteomes" id="UP000325187"/>
    </source>
</evidence>
<keyword evidence="4 6" id="KW-1133">Transmembrane helix</keyword>
<evidence type="ECO:0000256" key="5">
    <source>
        <dbReference type="ARBA" id="ARBA00023136"/>
    </source>
</evidence>
<dbReference type="RefSeq" id="WP_150002401.1">
    <property type="nucleotide sequence ID" value="NZ_BKCM01000008.1"/>
</dbReference>
<dbReference type="Proteomes" id="UP000325187">
    <property type="component" value="Unassembled WGS sequence"/>
</dbReference>
<dbReference type="PANTHER" id="PTHR36115:SF6">
    <property type="entry name" value="PROLINE-RICH ANTIGEN HOMOLOG"/>
    <property type="match status" value="1"/>
</dbReference>